<dbReference type="PANTHER" id="PTHR34587">
    <property type="entry name" value="VWFA DOMAIN-CONTAINING PROTEIN"/>
    <property type="match status" value="1"/>
</dbReference>
<organism evidence="3 4">
    <name type="scientific">Erysiphe neolycopersici</name>
    <dbReference type="NCBI Taxonomy" id="212602"/>
    <lineage>
        <taxon>Eukaryota</taxon>
        <taxon>Fungi</taxon>
        <taxon>Dikarya</taxon>
        <taxon>Ascomycota</taxon>
        <taxon>Pezizomycotina</taxon>
        <taxon>Leotiomycetes</taxon>
        <taxon>Erysiphales</taxon>
        <taxon>Erysiphaceae</taxon>
        <taxon>Erysiphe</taxon>
    </lineage>
</organism>
<keyword evidence="3" id="KW-0689">Ribosomal protein</keyword>
<gene>
    <name evidence="3" type="ORF">OnM2_059075</name>
</gene>
<proteinExistence type="predicted"/>
<feature type="compositionally biased region" description="Basic and acidic residues" evidence="1">
    <location>
        <begin position="239"/>
        <end position="268"/>
    </location>
</feature>
<dbReference type="STRING" id="212602.A0A420HQ93"/>
<dbReference type="PANTHER" id="PTHR34587:SF2">
    <property type="entry name" value="G-PROTEIN COUPLED RECEPTORS FAMILY 1 PROFILE DOMAIN-CONTAINING PROTEIN"/>
    <property type="match status" value="1"/>
</dbReference>
<keyword evidence="3" id="KW-0687">Ribonucleoprotein</keyword>
<dbReference type="Proteomes" id="UP000286134">
    <property type="component" value="Unassembled WGS sequence"/>
</dbReference>
<dbReference type="EMBL" id="MCFK01005904">
    <property type="protein sequence ID" value="RKF59598.1"/>
    <property type="molecule type" value="Genomic_DNA"/>
</dbReference>
<reference evidence="3 4" key="1">
    <citation type="journal article" date="2018" name="BMC Genomics">
        <title>Comparative genome analyses reveal sequence features reflecting distinct modes of host-adaptation between dicot and monocot powdery mildew.</title>
        <authorList>
            <person name="Wu Y."/>
            <person name="Ma X."/>
            <person name="Pan Z."/>
            <person name="Kale S.D."/>
            <person name="Song Y."/>
            <person name="King H."/>
            <person name="Zhang Q."/>
            <person name="Presley C."/>
            <person name="Deng X."/>
            <person name="Wei C.I."/>
            <person name="Xiao S."/>
        </authorList>
    </citation>
    <scope>NUCLEOTIDE SEQUENCE [LARGE SCALE GENOMIC DNA]</scope>
    <source>
        <strain evidence="3">UMSG2</strain>
    </source>
</reference>
<keyword evidence="2" id="KW-0732">Signal</keyword>
<sequence length="268" mass="28150">MKFSLSIGLAVLSIGINAKELKADLIQKASTVTGQQDGKADPGQVKSDTSDENFINICAGKTLTNGKQIEAGSCNGIPMGDIPSKNNMVSSMIIFPKTGEPVKASQSFDIKVKVTNMVTGFFTNPLETYYAAPQKLEGGKVVGHTHVTVQDMGNTMNPDTPLAPDKFSFFKGINDKADGNGVLTATVTDGLPIGKYRICTLTSAANHQAVIMPVAQRGAQDDCTKFEVTVDGGSGGGNKAKDNKDDDSKNGGVNKAKDNKEDKSKNGG</sequence>
<feature type="non-terminal residue" evidence="3">
    <location>
        <position position="268"/>
    </location>
</feature>
<dbReference type="OrthoDB" id="2336871at2759"/>
<evidence type="ECO:0000256" key="2">
    <source>
        <dbReference type="SAM" id="SignalP"/>
    </source>
</evidence>
<feature type="region of interest" description="Disordered" evidence="1">
    <location>
        <begin position="228"/>
        <end position="268"/>
    </location>
</feature>
<dbReference type="InterPro" id="IPR053216">
    <property type="entry name" value="Appressorial_penetr-assoc"/>
</dbReference>
<dbReference type="AlphaFoldDB" id="A0A420HQ93"/>
<keyword evidence="4" id="KW-1185">Reference proteome</keyword>
<name>A0A420HQ93_9PEZI</name>
<evidence type="ECO:0000313" key="4">
    <source>
        <dbReference type="Proteomes" id="UP000286134"/>
    </source>
</evidence>
<dbReference type="GO" id="GO:0005840">
    <property type="term" value="C:ribosome"/>
    <property type="evidence" value="ECO:0007669"/>
    <property type="project" value="UniProtKB-KW"/>
</dbReference>
<feature type="chain" id="PRO_5019110344" evidence="2">
    <location>
        <begin position="19"/>
        <end position="268"/>
    </location>
</feature>
<comment type="caution">
    <text evidence="3">The sequence shown here is derived from an EMBL/GenBank/DDBJ whole genome shotgun (WGS) entry which is preliminary data.</text>
</comment>
<feature type="signal peptide" evidence="2">
    <location>
        <begin position="1"/>
        <end position="18"/>
    </location>
</feature>
<evidence type="ECO:0000256" key="1">
    <source>
        <dbReference type="SAM" id="MobiDB-lite"/>
    </source>
</evidence>
<accession>A0A420HQ93</accession>
<protein>
    <submittedName>
        <fullName evidence="3">Putative ribosomal protein s17</fullName>
    </submittedName>
</protein>
<evidence type="ECO:0000313" key="3">
    <source>
        <dbReference type="EMBL" id="RKF59598.1"/>
    </source>
</evidence>